<proteinExistence type="predicted"/>
<evidence type="ECO:0000313" key="2">
    <source>
        <dbReference type="EMBL" id="AOE49387.1"/>
    </source>
</evidence>
<reference evidence="3" key="1">
    <citation type="submission" date="2015-08" db="EMBL/GenBank/DDBJ databases">
        <authorList>
            <person name="Kim K.M."/>
        </authorList>
    </citation>
    <scope>NUCLEOTIDE SEQUENCE [LARGE SCALE GENOMIC DNA]</scope>
    <source>
        <strain evidence="3">KCTC 23892</strain>
    </source>
</reference>
<dbReference type="PROSITE" id="PS51257">
    <property type="entry name" value="PROKAR_LIPOPROTEIN"/>
    <property type="match status" value="1"/>
</dbReference>
<dbReference type="KEGG" id="ksd:KS2013_663"/>
<sequence precursor="true">MKRNFFTYMLCLLVVGCSHIPLSTMLSMSTFDKKDFAELNARHIRAKIVTNISRGYVKDRTNLQVKLLTPSHKLDKTLNLIVVKDTISSEESWFGDTTLKHSTVFKLSEEAIKDFQELQQSPLIQKRTEDGKFNFKVRWQFEGGAPDNFTISADLLLDPEDGFFTLIDDYEFTQGQ</sequence>
<dbReference type="STRING" id="1144748.KS2013_663"/>
<dbReference type="AlphaFoldDB" id="A0A1B3B9B1"/>
<feature type="chain" id="PRO_5008544043" description="Lipoprotein" evidence="1">
    <location>
        <begin position="24"/>
        <end position="176"/>
    </location>
</feature>
<organism evidence="2 3">
    <name type="scientific">Kangiella sediminilitoris</name>
    <dbReference type="NCBI Taxonomy" id="1144748"/>
    <lineage>
        <taxon>Bacteria</taxon>
        <taxon>Pseudomonadati</taxon>
        <taxon>Pseudomonadota</taxon>
        <taxon>Gammaproteobacteria</taxon>
        <taxon>Kangiellales</taxon>
        <taxon>Kangiellaceae</taxon>
        <taxon>Kangiella</taxon>
    </lineage>
</organism>
<keyword evidence="3" id="KW-1185">Reference proteome</keyword>
<accession>A0A1B3B9B1</accession>
<evidence type="ECO:0008006" key="4">
    <source>
        <dbReference type="Google" id="ProtNLM"/>
    </source>
</evidence>
<protein>
    <recommendedName>
        <fullName evidence="4">Lipoprotein</fullName>
    </recommendedName>
</protein>
<dbReference type="OrthoDB" id="6335119at2"/>
<feature type="signal peptide" evidence="1">
    <location>
        <begin position="1"/>
        <end position="23"/>
    </location>
</feature>
<keyword evidence="1" id="KW-0732">Signal</keyword>
<dbReference type="RefSeq" id="WP_156768955.1">
    <property type="nucleotide sequence ID" value="NZ_CP012418.1"/>
</dbReference>
<evidence type="ECO:0000313" key="3">
    <source>
        <dbReference type="Proteomes" id="UP000094147"/>
    </source>
</evidence>
<dbReference type="EMBL" id="CP012418">
    <property type="protein sequence ID" value="AOE49387.1"/>
    <property type="molecule type" value="Genomic_DNA"/>
</dbReference>
<evidence type="ECO:0000256" key="1">
    <source>
        <dbReference type="SAM" id="SignalP"/>
    </source>
</evidence>
<name>A0A1B3B9B1_9GAMM</name>
<gene>
    <name evidence="2" type="ORF">KS2013_663</name>
</gene>
<dbReference type="Proteomes" id="UP000094147">
    <property type="component" value="Chromosome"/>
</dbReference>